<protein>
    <submittedName>
        <fullName evidence="4">Uncharacterized protein</fullName>
    </submittedName>
</protein>
<dbReference type="Pfam" id="PF24911">
    <property type="entry name" value="YfjL_C"/>
    <property type="match status" value="1"/>
</dbReference>
<organism evidence="4">
    <name type="scientific">Metalysinibacillus saudimassiliensis</name>
    <dbReference type="NCBI Taxonomy" id="1461583"/>
    <lineage>
        <taxon>Bacteria</taxon>
        <taxon>Bacillati</taxon>
        <taxon>Bacillota</taxon>
        <taxon>Bacilli</taxon>
        <taxon>Bacillales</taxon>
        <taxon>Caryophanaceae</taxon>
        <taxon>Metalysinibacillus</taxon>
    </lineage>
</organism>
<sequence length="226" mass="25234">MNKKWFKIIAISAIITFGLGIYNAFFGNPFSKVLATTTATHYVEATYPNEAITITAQAHDITTGGYNFTATIDGQAYPMVIGGFWGNKIKRDGIYEARLDEPMMTKLGAEASQQMGNWLSAMPVKHIETYLEVTKGEHEPHTTWSVDFEPNHPLVAFITLDASAMTLEQFTQFAEDAKAEMAKQKLSYEYISLTAEVNKKGEEPHVVYATGFSPIDKKIKVKKFES</sequence>
<proteinExistence type="predicted"/>
<dbReference type="AlphaFoldDB" id="A0A078M9E8"/>
<keyword evidence="1" id="KW-0472">Membrane</keyword>
<dbReference type="InterPro" id="IPR057359">
    <property type="entry name" value="YfjL_N"/>
</dbReference>
<dbReference type="HOGENOM" id="CLU_098540_0_0_9"/>
<dbReference type="PATRIC" id="fig|1461583.4.peg.814"/>
<evidence type="ECO:0000259" key="2">
    <source>
        <dbReference type="Pfam" id="PF24911"/>
    </source>
</evidence>
<accession>A0A078M9E8</accession>
<dbReference type="InterPro" id="IPR056905">
    <property type="entry name" value="YfjL_C"/>
</dbReference>
<feature type="domain" description="YfjL-like N-terminal" evidence="3">
    <location>
        <begin position="2"/>
        <end position="93"/>
    </location>
</feature>
<dbReference type="EMBL" id="LN483074">
    <property type="protein sequence ID" value="CEA01281.1"/>
    <property type="molecule type" value="Genomic_DNA"/>
</dbReference>
<evidence type="ECO:0000313" key="4">
    <source>
        <dbReference type="EMBL" id="CEA01281.1"/>
    </source>
</evidence>
<reference evidence="4" key="1">
    <citation type="submission" date="2014-07" db="EMBL/GenBank/DDBJ databases">
        <authorList>
            <person name="Urmite Genomes Urmite Genomes"/>
        </authorList>
    </citation>
    <scope>NUCLEOTIDE SEQUENCE</scope>
    <source>
        <strain evidence="4">13S34_air</strain>
    </source>
</reference>
<keyword evidence="1" id="KW-1133">Transmembrane helix</keyword>
<gene>
    <name evidence="4" type="ORF">BN1050_00851</name>
</gene>
<feature type="transmembrane region" description="Helical" evidence="1">
    <location>
        <begin position="6"/>
        <end position="25"/>
    </location>
</feature>
<keyword evidence="1" id="KW-0812">Transmembrane</keyword>
<evidence type="ECO:0000256" key="1">
    <source>
        <dbReference type="SAM" id="Phobius"/>
    </source>
</evidence>
<feature type="domain" description="YfjL-like C-terminal" evidence="2">
    <location>
        <begin position="110"/>
        <end position="224"/>
    </location>
</feature>
<dbReference type="Pfam" id="PF25425">
    <property type="entry name" value="YfjL_N"/>
    <property type="match status" value="1"/>
</dbReference>
<name>A0A078M9E8_9BACL</name>
<evidence type="ECO:0000259" key="3">
    <source>
        <dbReference type="Pfam" id="PF25425"/>
    </source>
</evidence>